<reference evidence="2 3" key="1">
    <citation type="submission" date="2015-04" db="EMBL/GenBank/DDBJ databases">
        <title>Lasius niger genome sequencing.</title>
        <authorList>
            <person name="Konorov E.A."/>
            <person name="Nikitin M.A."/>
            <person name="Kirill M.V."/>
            <person name="Chang P."/>
        </authorList>
    </citation>
    <scope>NUCLEOTIDE SEQUENCE [LARGE SCALE GENOMIC DNA]</scope>
    <source>
        <tissue evidence="2">Whole</tissue>
    </source>
</reference>
<dbReference type="Proteomes" id="UP000036403">
    <property type="component" value="Unassembled WGS sequence"/>
</dbReference>
<gene>
    <name evidence="2" type="ORF">RF55_3796</name>
</gene>
<dbReference type="PaxDb" id="67767-A0A0J7L0C2"/>
<evidence type="ECO:0000313" key="3">
    <source>
        <dbReference type="Proteomes" id="UP000036403"/>
    </source>
</evidence>
<comment type="caution">
    <text evidence="2">The sequence shown here is derived from an EMBL/GenBank/DDBJ whole genome shotgun (WGS) entry which is preliminary data.</text>
</comment>
<dbReference type="AlphaFoldDB" id="A0A0J7L0C2"/>
<keyword evidence="1" id="KW-0472">Membrane</keyword>
<keyword evidence="1" id="KW-1133">Transmembrane helix</keyword>
<feature type="transmembrane region" description="Helical" evidence="1">
    <location>
        <begin position="443"/>
        <end position="465"/>
    </location>
</feature>
<proteinExistence type="predicted"/>
<keyword evidence="1" id="KW-0812">Transmembrane</keyword>
<name>A0A0J7L0C2_LASNI</name>
<evidence type="ECO:0000313" key="2">
    <source>
        <dbReference type="EMBL" id="KMQ95954.1"/>
    </source>
</evidence>
<evidence type="ECO:0000256" key="1">
    <source>
        <dbReference type="SAM" id="Phobius"/>
    </source>
</evidence>
<accession>A0A0J7L0C2</accession>
<dbReference type="OrthoDB" id="7698447at2759"/>
<dbReference type="EMBL" id="LBMM01001642">
    <property type="protein sequence ID" value="KMQ95954.1"/>
    <property type="molecule type" value="Genomic_DNA"/>
</dbReference>
<sequence>MDDSSPVSSVQRITGPPASNETVVQTNVARIMMRLAILVFAINLANGQLNYEGNPFTEYTEYIAEESNLSEKSARKNDASFDLSNSGISSPSQKLYPIIESESDKRLQQVTEPDNLLTDKSQKQTSFSVQAFRSNATDRHSARQFQVSSDQNSAELALNTFLNSKTPEESRLSLDHYLRSQHSPNARSSNVIINHQDKKAIESTLDVQRPLISQIEQQQSLVAPQVNQQLTSQVNQGQLVPQLVPQGQLLPPTGPYDYVGQPPPIQPVIRAPAGVILGQGMLQPVPLMPGFHTRNDMITPAMWRERMRRIRQQPFPFAQPRLTPGLYKGAIAVPFKPKAPIEVIYTKPPGFHRGPPIISNPPIAYEDASAWFPDADHPPSQKDIYYSQLYAQSYDPHYYNYIAATGKIRPYLYGKLGKREEEKDDGIWSELYRGFTKHGLKNIMTPTFLLGMTLPVVTLMLSALVQKRSIARSDGARELDQEDALREYLERLQRAMECYAGRSSQDAKLDGC</sequence>
<keyword evidence="3" id="KW-1185">Reference proteome</keyword>
<protein>
    <submittedName>
        <fullName evidence="2">Uncharacterized protein</fullName>
    </submittedName>
</protein>
<organism evidence="2 3">
    <name type="scientific">Lasius niger</name>
    <name type="common">Black garden ant</name>
    <dbReference type="NCBI Taxonomy" id="67767"/>
    <lineage>
        <taxon>Eukaryota</taxon>
        <taxon>Metazoa</taxon>
        <taxon>Ecdysozoa</taxon>
        <taxon>Arthropoda</taxon>
        <taxon>Hexapoda</taxon>
        <taxon>Insecta</taxon>
        <taxon>Pterygota</taxon>
        <taxon>Neoptera</taxon>
        <taxon>Endopterygota</taxon>
        <taxon>Hymenoptera</taxon>
        <taxon>Apocrita</taxon>
        <taxon>Aculeata</taxon>
        <taxon>Formicoidea</taxon>
        <taxon>Formicidae</taxon>
        <taxon>Formicinae</taxon>
        <taxon>Lasius</taxon>
        <taxon>Lasius</taxon>
    </lineage>
</organism>